<reference evidence="2" key="1">
    <citation type="submission" date="2021-05" db="EMBL/GenBank/DDBJ databases">
        <authorList>
            <person name="Pietrasiak N."/>
            <person name="Ward R."/>
            <person name="Stajich J.E."/>
            <person name="Kurbessoian T."/>
        </authorList>
    </citation>
    <scope>NUCLEOTIDE SEQUENCE</scope>
    <source>
        <strain evidence="2">GSE-TBD4-15B</strain>
    </source>
</reference>
<evidence type="ECO:0000313" key="2">
    <source>
        <dbReference type="EMBL" id="MBW4468135.1"/>
    </source>
</evidence>
<keyword evidence="1" id="KW-0175">Coiled coil</keyword>
<feature type="coiled-coil region" evidence="1">
    <location>
        <begin position="10"/>
        <end position="37"/>
    </location>
</feature>
<name>A0A951U6X2_9CYAN</name>
<dbReference type="AlphaFoldDB" id="A0A951U6X2"/>
<evidence type="ECO:0000256" key="1">
    <source>
        <dbReference type="SAM" id="Coils"/>
    </source>
</evidence>
<evidence type="ECO:0000313" key="3">
    <source>
        <dbReference type="Proteomes" id="UP000707356"/>
    </source>
</evidence>
<protein>
    <submittedName>
        <fullName evidence="2">Uncharacterized protein</fullName>
    </submittedName>
</protein>
<organism evidence="2 3">
    <name type="scientific">Pegethrix bostrychoides GSE-TBD4-15B</name>
    <dbReference type="NCBI Taxonomy" id="2839662"/>
    <lineage>
        <taxon>Bacteria</taxon>
        <taxon>Bacillati</taxon>
        <taxon>Cyanobacteriota</taxon>
        <taxon>Cyanophyceae</taxon>
        <taxon>Oculatellales</taxon>
        <taxon>Oculatellaceae</taxon>
        <taxon>Pegethrix</taxon>
    </lineage>
</organism>
<gene>
    <name evidence="2" type="ORF">KME07_22135</name>
</gene>
<proteinExistence type="predicted"/>
<reference evidence="2" key="2">
    <citation type="journal article" date="2022" name="Microbiol. Resour. Announc.">
        <title>Metagenome Sequencing to Explore Phylogenomics of Terrestrial Cyanobacteria.</title>
        <authorList>
            <person name="Ward R.D."/>
            <person name="Stajich J.E."/>
            <person name="Johansen J.R."/>
            <person name="Huntemann M."/>
            <person name="Clum A."/>
            <person name="Foster B."/>
            <person name="Foster B."/>
            <person name="Roux S."/>
            <person name="Palaniappan K."/>
            <person name="Varghese N."/>
            <person name="Mukherjee S."/>
            <person name="Reddy T.B.K."/>
            <person name="Daum C."/>
            <person name="Copeland A."/>
            <person name="Chen I.A."/>
            <person name="Ivanova N.N."/>
            <person name="Kyrpides N.C."/>
            <person name="Shapiro N."/>
            <person name="Eloe-Fadrosh E.A."/>
            <person name="Pietrasiak N."/>
        </authorList>
    </citation>
    <scope>NUCLEOTIDE SEQUENCE</scope>
    <source>
        <strain evidence="2">GSE-TBD4-15B</strain>
    </source>
</reference>
<dbReference type="Proteomes" id="UP000707356">
    <property type="component" value="Unassembled WGS sequence"/>
</dbReference>
<comment type="caution">
    <text evidence="2">The sequence shown here is derived from an EMBL/GenBank/DDBJ whole genome shotgun (WGS) entry which is preliminary data.</text>
</comment>
<sequence>MRLLDYPATIAQKQRELLQAEQHIRRLQDILNRLTAEVDTTIAFDSELRNDAQRKAKRLELMKSGEYRKAATNLQIAHDRRAEIEIDLGLLRNQFSVLKLEIRESIATRELQMLDAA</sequence>
<dbReference type="EMBL" id="JAHHHV010000084">
    <property type="protein sequence ID" value="MBW4468135.1"/>
    <property type="molecule type" value="Genomic_DNA"/>
</dbReference>
<accession>A0A951U6X2</accession>